<dbReference type="EMBL" id="UYSG01003000">
    <property type="protein sequence ID" value="VDL57880.1"/>
    <property type="molecule type" value="Genomic_DNA"/>
</dbReference>
<dbReference type="Proteomes" id="UP000274504">
    <property type="component" value="Unassembled WGS sequence"/>
</dbReference>
<evidence type="ECO:0000313" key="1">
    <source>
        <dbReference type="EMBL" id="VDL57880.1"/>
    </source>
</evidence>
<reference evidence="1 2" key="2">
    <citation type="submission" date="2018-11" db="EMBL/GenBank/DDBJ databases">
        <authorList>
            <consortium name="Pathogen Informatics"/>
        </authorList>
    </citation>
    <scope>NUCLEOTIDE SEQUENCE [LARGE SCALE GENOMIC DNA]</scope>
</reference>
<reference evidence="3" key="1">
    <citation type="submission" date="2017-02" db="UniProtKB">
        <authorList>
            <consortium name="WormBaseParasite"/>
        </authorList>
    </citation>
    <scope>IDENTIFICATION</scope>
</reference>
<gene>
    <name evidence="1" type="ORF">HDID_LOCUS5562</name>
</gene>
<sequence length="63" mass="7010">MTGKLGYSMTYLNISILTAYVVYSQLDLSDLDCLGQENLGLRNHGKIALKLIPNALPAFRPKR</sequence>
<dbReference type="AlphaFoldDB" id="A0A0R3SKU9"/>
<organism evidence="3">
    <name type="scientific">Hymenolepis diminuta</name>
    <name type="common">Rat tapeworm</name>
    <dbReference type="NCBI Taxonomy" id="6216"/>
    <lineage>
        <taxon>Eukaryota</taxon>
        <taxon>Metazoa</taxon>
        <taxon>Spiralia</taxon>
        <taxon>Lophotrochozoa</taxon>
        <taxon>Platyhelminthes</taxon>
        <taxon>Cestoda</taxon>
        <taxon>Eucestoda</taxon>
        <taxon>Cyclophyllidea</taxon>
        <taxon>Hymenolepididae</taxon>
        <taxon>Hymenolepis</taxon>
    </lineage>
</organism>
<protein>
    <submittedName>
        <fullName evidence="3">SAM domain-containing protein</fullName>
    </submittedName>
</protein>
<proteinExistence type="predicted"/>
<accession>A0A0R3SKU9</accession>
<dbReference type="WBParaSite" id="HDID_0000556401-mRNA-1">
    <property type="protein sequence ID" value="HDID_0000556401-mRNA-1"/>
    <property type="gene ID" value="HDID_0000556401"/>
</dbReference>
<name>A0A0R3SKU9_HYMDI</name>
<evidence type="ECO:0000313" key="3">
    <source>
        <dbReference type="WBParaSite" id="HDID_0000556401-mRNA-1"/>
    </source>
</evidence>
<evidence type="ECO:0000313" key="2">
    <source>
        <dbReference type="Proteomes" id="UP000274504"/>
    </source>
</evidence>